<proteinExistence type="predicted"/>
<evidence type="ECO:0000313" key="2">
    <source>
        <dbReference type="Proteomes" id="UP001066276"/>
    </source>
</evidence>
<protein>
    <submittedName>
        <fullName evidence="1">Uncharacterized protein</fullName>
    </submittedName>
</protein>
<reference evidence="1" key="1">
    <citation type="journal article" date="2022" name="bioRxiv">
        <title>Sequencing and chromosome-scale assembly of the giantPleurodeles waltlgenome.</title>
        <authorList>
            <person name="Brown T."/>
            <person name="Elewa A."/>
            <person name="Iarovenko S."/>
            <person name="Subramanian E."/>
            <person name="Araus A.J."/>
            <person name="Petzold A."/>
            <person name="Susuki M."/>
            <person name="Suzuki K.-i.T."/>
            <person name="Hayashi T."/>
            <person name="Toyoda A."/>
            <person name="Oliveira C."/>
            <person name="Osipova E."/>
            <person name="Leigh N.D."/>
            <person name="Simon A."/>
            <person name="Yun M.H."/>
        </authorList>
    </citation>
    <scope>NUCLEOTIDE SEQUENCE</scope>
    <source>
        <strain evidence="1">20211129_DDA</strain>
        <tissue evidence="1">Liver</tissue>
    </source>
</reference>
<dbReference type="AlphaFoldDB" id="A0AAV7NUV7"/>
<organism evidence="1 2">
    <name type="scientific">Pleurodeles waltl</name>
    <name type="common">Iberian ribbed newt</name>
    <dbReference type="NCBI Taxonomy" id="8319"/>
    <lineage>
        <taxon>Eukaryota</taxon>
        <taxon>Metazoa</taxon>
        <taxon>Chordata</taxon>
        <taxon>Craniata</taxon>
        <taxon>Vertebrata</taxon>
        <taxon>Euteleostomi</taxon>
        <taxon>Amphibia</taxon>
        <taxon>Batrachia</taxon>
        <taxon>Caudata</taxon>
        <taxon>Salamandroidea</taxon>
        <taxon>Salamandridae</taxon>
        <taxon>Pleurodelinae</taxon>
        <taxon>Pleurodeles</taxon>
    </lineage>
</organism>
<name>A0AAV7NUV7_PLEWA</name>
<sequence>MKKAGRLLATQLHQREVTQAVPALSSSTSKLLTRHQDIVEEFAKFYQDLYIPEMSASPAQLDSFLDKAHLPQLTSEGCVLVDGDISKIEIAQAIANLPYHKSTGEDGFPAEFYKFYLLYEAFREASHEGSLAFISNRTVIAVLPKT</sequence>
<gene>
    <name evidence="1" type="ORF">NDU88_006590</name>
</gene>
<evidence type="ECO:0000313" key="1">
    <source>
        <dbReference type="EMBL" id="KAJ1118399.1"/>
    </source>
</evidence>
<accession>A0AAV7NUV7</accession>
<dbReference type="Proteomes" id="UP001066276">
    <property type="component" value="Chromosome 8"/>
</dbReference>
<keyword evidence="2" id="KW-1185">Reference proteome</keyword>
<dbReference type="EMBL" id="JANPWB010000012">
    <property type="protein sequence ID" value="KAJ1118399.1"/>
    <property type="molecule type" value="Genomic_DNA"/>
</dbReference>
<comment type="caution">
    <text evidence="1">The sequence shown here is derived from an EMBL/GenBank/DDBJ whole genome shotgun (WGS) entry which is preliminary data.</text>
</comment>